<name>A0A239I027_9SPHN</name>
<gene>
    <name evidence="2" type="ORF">SAMN06295912_12035</name>
</gene>
<sequence>MIAFVDDHRETSRRADPPSCPSTSRAHHATSDAAIGARAKRSDTQARDRARVRQGIRGLWRAQCVAADDAEMPSGCTLRHSSTDARDKVGVTSWCARRSAKRRRHFPPVAFRWRCSHRICQNARCPKSANRHVAGHYQPAKGSDLGRRSAADGSAHRAMAFACLCCALSRLQSFRVVSLNDSAPGRVCSQIRDSLLCGSVG</sequence>
<evidence type="ECO:0000256" key="1">
    <source>
        <dbReference type="SAM" id="MobiDB-lite"/>
    </source>
</evidence>
<accession>A0A239I027</accession>
<feature type="region of interest" description="Disordered" evidence="1">
    <location>
        <begin position="1"/>
        <end position="48"/>
    </location>
</feature>
<feature type="compositionally biased region" description="Basic and acidic residues" evidence="1">
    <location>
        <begin position="1"/>
        <end position="16"/>
    </location>
</feature>
<reference evidence="3" key="1">
    <citation type="submission" date="2017-06" db="EMBL/GenBank/DDBJ databases">
        <authorList>
            <person name="Varghese N."/>
            <person name="Submissions S."/>
        </authorList>
    </citation>
    <scope>NUCLEOTIDE SEQUENCE [LARGE SCALE GENOMIC DNA]</scope>
    <source>
        <strain evidence="3">LNB2</strain>
    </source>
</reference>
<dbReference type="Proteomes" id="UP000198281">
    <property type="component" value="Unassembled WGS sequence"/>
</dbReference>
<keyword evidence="3" id="KW-1185">Reference proteome</keyword>
<dbReference type="AlphaFoldDB" id="A0A239I027"/>
<organism evidence="2 3">
    <name type="scientific">Edaphosphingomonas laterariae</name>
    <dbReference type="NCBI Taxonomy" id="861865"/>
    <lineage>
        <taxon>Bacteria</taxon>
        <taxon>Pseudomonadati</taxon>
        <taxon>Pseudomonadota</taxon>
        <taxon>Alphaproteobacteria</taxon>
        <taxon>Sphingomonadales</taxon>
        <taxon>Rhizorhabdaceae</taxon>
        <taxon>Edaphosphingomonas</taxon>
    </lineage>
</organism>
<proteinExistence type="predicted"/>
<protein>
    <submittedName>
        <fullName evidence="2">Uncharacterized protein</fullName>
    </submittedName>
</protein>
<evidence type="ECO:0000313" key="3">
    <source>
        <dbReference type="Proteomes" id="UP000198281"/>
    </source>
</evidence>
<evidence type="ECO:0000313" key="2">
    <source>
        <dbReference type="EMBL" id="SNS86937.1"/>
    </source>
</evidence>
<dbReference type="EMBL" id="FZOS01000020">
    <property type="protein sequence ID" value="SNS86937.1"/>
    <property type="molecule type" value="Genomic_DNA"/>
</dbReference>